<reference evidence="6" key="2">
    <citation type="journal article" date="2021" name="PeerJ">
        <title>Extensive microbial diversity within the chicken gut microbiome revealed by metagenomics and culture.</title>
        <authorList>
            <person name="Gilroy R."/>
            <person name="Ravi A."/>
            <person name="Getino M."/>
            <person name="Pursley I."/>
            <person name="Horton D.L."/>
            <person name="Alikhan N.F."/>
            <person name="Baker D."/>
            <person name="Gharbi K."/>
            <person name="Hall N."/>
            <person name="Watson M."/>
            <person name="Adriaenssens E.M."/>
            <person name="Foster-Nyarko E."/>
            <person name="Jarju S."/>
            <person name="Secka A."/>
            <person name="Antonio M."/>
            <person name="Oren A."/>
            <person name="Chaudhuri R.R."/>
            <person name="La Ragione R."/>
            <person name="Hildebrand F."/>
            <person name="Pallen M.J."/>
        </authorList>
    </citation>
    <scope>NUCLEOTIDE SEQUENCE</scope>
    <source>
        <strain evidence="6">CHK181-108</strain>
    </source>
</reference>
<proteinExistence type="predicted"/>
<dbReference type="AlphaFoldDB" id="A0A9D1H2H4"/>
<dbReference type="Proteomes" id="UP000824165">
    <property type="component" value="Unassembled WGS sequence"/>
</dbReference>
<sequence length="218" mass="24495">MNKYFEKYGDILLSLPLFEGMRSDEVLRFLTSCRAFVTDFNGGDVIFSAGDSARFIGAVLSGSARIVRDDFYGNRNIIDHTERGELFGEAFALAGEKHLPVSVLAAERSAVLFMDGHFLLSDGGRAALNMLKIASRKNVVLNNKIEVMSKRTTREKLLAYFLQQSEKCGSNEFTIPFNRQELADFLSVDRSAMCTELGRLSRGGLIEFRKNRFKLVRV</sequence>
<comment type="caution">
    <text evidence="6">The sequence shown here is derived from an EMBL/GenBank/DDBJ whole genome shotgun (WGS) entry which is preliminary data.</text>
</comment>
<accession>A0A9D1H2H4</accession>
<evidence type="ECO:0000256" key="3">
    <source>
        <dbReference type="ARBA" id="ARBA00023163"/>
    </source>
</evidence>
<evidence type="ECO:0000259" key="5">
    <source>
        <dbReference type="PROSITE" id="PS51063"/>
    </source>
</evidence>
<keyword evidence="1" id="KW-0805">Transcription regulation</keyword>
<organism evidence="6 7">
    <name type="scientific">Candidatus Ornithomonoglobus intestinigallinarum</name>
    <dbReference type="NCBI Taxonomy" id="2840894"/>
    <lineage>
        <taxon>Bacteria</taxon>
        <taxon>Bacillati</taxon>
        <taxon>Bacillota</taxon>
        <taxon>Clostridia</taxon>
        <taxon>Candidatus Ornithomonoglobus</taxon>
    </lineage>
</organism>
<evidence type="ECO:0000256" key="1">
    <source>
        <dbReference type="ARBA" id="ARBA00023015"/>
    </source>
</evidence>
<keyword evidence="2" id="KW-0238">DNA-binding</keyword>
<dbReference type="InterPro" id="IPR036390">
    <property type="entry name" value="WH_DNA-bd_sf"/>
</dbReference>
<dbReference type="PROSITE" id="PS50042">
    <property type="entry name" value="CNMP_BINDING_3"/>
    <property type="match status" value="1"/>
</dbReference>
<dbReference type="Pfam" id="PF13545">
    <property type="entry name" value="HTH_Crp_2"/>
    <property type="match status" value="1"/>
</dbReference>
<evidence type="ECO:0000259" key="4">
    <source>
        <dbReference type="PROSITE" id="PS50042"/>
    </source>
</evidence>
<dbReference type="SUPFAM" id="SSF51206">
    <property type="entry name" value="cAMP-binding domain-like"/>
    <property type="match status" value="1"/>
</dbReference>
<dbReference type="InterPro" id="IPR000595">
    <property type="entry name" value="cNMP-bd_dom"/>
</dbReference>
<dbReference type="InterPro" id="IPR018490">
    <property type="entry name" value="cNMP-bd_dom_sf"/>
</dbReference>
<dbReference type="InterPro" id="IPR014710">
    <property type="entry name" value="RmlC-like_jellyroll"/>
</dbReference>
<name>A0A9D1H2H4_9FIRM</name>
<reference evidence="6" key="1">
    <citation type="submission" date="2020-10" db="EMBL/GenBank/DDBJ databases">
        <authorList>
            <person name="Gilroy R."/>
        </authorList>
    </citation>
    <scope>NUCLEOTIDE SEQUENCE</scope>
    <source>
        <strain evidence="6">CHK181-108</strain>
    </source>
</reference>
<feature type="domain" description="Cyclic nucleotide-binding" evidence="4">
    <location>
        <begin position="17"/>
        <end position="115"/>
    </location>
</feature>
<gene>
    <name evidence="6" type="ORF">IAA60_01090</name>
</gene>
<keyword evidence="3" id="KW-0804">Transcription</keyword>
<dbReference type="SMART" id="SM00100">
    <property type="entry name" value="cNMP"/>
    <property type="match status" value="1"/>
</dbReference>
<dbReference type="CDD" id="cd00038">
    <property type="entry name" value="CAP_ED"/>
    <property type="match status" value="1"/>
</dbReference>
<feature type="domain" description="HTH crp-type" evidence="5">
    <location>
        <begin position="151"/>
        <end position="218"/>
    </location>
</feature>
<dbReference type="EMBL" id="DVLU01000007">
    <property type="protein sequence ID" value="HIT84477.1"/>
    <property type="molecule type" value="Genomic_DNA"/>
</dbReference>
<dbReference type="SUPFAM" id="SSF46785">
    <property type="entry name" value="Winged helix' DNA-binding domain"/>
    <property type="match status" value="1"/>
</dbReference>
<dbReference type="GO" id="GO:0003677">
    <property type="term" value="F:DNA binding"/>
    <property type="evidence" value="ECO:0007669"/>
    <property type="project" value="UniProtKB-KW"/>
</dbReference>
<protein>
    <submittedName>
        <fullName evidence="6">Crp/Fnr family transcriptional regulator</fullName>
    </submittedName>
</protein>
<dbReference type="Gene3D" id="2.60.120.10">
    <property type="entry name" value="Jelly Rolls"/>
    <property type="match status" value="1"/>
</dbReference>
<dbReference type="InterPro" id="IPR012318">
    <property type="entry name" value="HTH_CRP"/>
</dbReference>
<evidence type="ECO:0000313" key="7">
    <source>
        <dbReference type="Proteomes" id="UP000824165"/>
    </source>
</evidence>
<dbReference type="GO" id="GO:0006355">
    <property type="term" value="P:regulation of DNA-templated transcription"/>
    <property type="evidence" value="ECO:0007669"/>
    <property type="project" value="InterPro"/>
</dbReference>
<evidence type="ECO:0000313" key="6">
    <source>
        <dbReference type="EMBL" id="HIT84477.1"/>
    </source>
</evidence>
<dbReference type="PROSITE" id="PS51063">
    <property type="entry name" value="HTH_CRP_2"/>
    <property type="match status" value="1"/>
</dbReference>
<evidence type="ECO:0000256" key="2">
    <source>
        <dbReference type="ARBA" id="ARBA00023125"/>
    </source>
</evidence>
<dbReference type="Pfam" id="PF00027">
    <property type="entry name" value="cNMP_binding"/>
    <property type="match status" value="1"/>
</dbReference>